<evidence type="ECO:0000313" key="1">
    <source>
        <dbReference type="EMBL" id="HIQ64966.1"/>
    </source>
</evidence>
<reference evidence="1" key="1">
    <citation type="submission" date="2020-10" db="EMBL/GenBank/DDBJ databases">
        <authorList>
            <person name="Gilroy R."/>
        </authorList>
    </citation>
    <scope>NUCLEOTIDE SEQUENCE</scope>
    <source>
        <strain evidence="1">CHK165-10780</strain>
    </source>
</reference>
<dbReference type="EMBL" id="DVFU01000085">
    <property type="protein sequence ID" value="HIQ64966.1"/>
    <property type="molecule type" value="Genomic_DNA"/>
</dbReference>
<protein>
    <submittedName>
        <fullName evidence="1">YqzL family protein</fullName>
    </submittedName>
</protein>
<evidence type="ECO:0000313" key="2">
    <source>
        <dbReference type="Proteomes" id="UP000886725"/>
    </source>
</evidence>
<dbReference type="AlphaFoldDB" id="A0A9D0Z0U2"/>
<dbReference type="InterPro" id="IPR025617">
    <property type="entry name" value="YqzL"/>
</dbReference>
<name>A0A9D0Z0U2_9FIRM</name>
<sequence>MKDTLWKLFQKTGEVKYFLLLKELESKRGKDDRKRGGNRS</sequence>
<proteinExistence type="predicted"/>
<comment type="caution">
    <text evidence="1">The sequence shown here is derived from an EMBL/GenBank/DDBJ whole genome shotgun (WGS) entry which is preliminary data.</text>
</comment>
<accession>A0A9D0Z0U2</accession>
<dbReference type="Proteomes" id="UP000886725">
    <property type="component" value="Unassembled WGS sequence"/>
</dbReference>
<organism evidence="1 2">
    <name type="scientific">Candidatus Faecenecus gallistercoris</name>
    <dbReference type="NCBI Taxonomy" id="2840793"/>
    <lineage>
        <taxon>Bacteria</taxon>
        <taxon>Bacillati</taxon>
        <taxon>Bacillota</taxon>
        <taxon>Bacillota incertae sedis</taxon>
        <taxon>Candidatus Faecenecus</taxon>
    </lineage>
</organism>
<dbReference type="Pfam" id="PF14006">
    <property type="entry name" value="YqzL"/>
    <property type="match status" value="1"/>
</dbReference>
<gene>
    <name evidence="1" type="ORF">IAC85_04420</name>
</gene>
<reference evidence="1" key="2">
    <citation type="journal article" date="2021" name="PeerJ">
        <title>Extensive microbial diversity within the chicken gut microbiome revealed by metagenomics and culture.</title>
        <authorList>
            <person name="Gilroy R."/>
            <person name="Ravi A."/>
            <person name="Getino M."/>
            <person name="Pursley I."/>
            <person name="Horton D.L."/>
            <person name="Alikhan N.F."/>
            <person name="Baker D."/>
            <person name="Gharbi K."/>
            <person name="Hall N."/>
            <person name="Watson M."/>
            <person name="Adriaenssens E.M."/>
            <person name="Foster-Nyarko E."/>
            <person name="Jarju S."/>
            <person name="Secka A."/>
            <person name="Antonio M."/>
            <person name="Oren A."/>
            <person name="Chaudhuri R.R."/>
            <person name="La Ragione R."/>
            <person name="Hildebrand F."/>
            <person name="Pallen M.J."/>
        </authorList>
    </citation>
    <scope>NUCLEOTIDE SEQUENCE</scope>
    <source>
        <strain evidence="1">CHK165-10780</strain>
    </source>
</reference>